<feature type="domain" description="L,D-TPase catalytic" evidence="10">
    <location>
        <begin position="4"/>
        <end position="160"/>
    </location>
</feature>
<evidence type="ECO:0000256" key="1">
    <source>
        <dbReference type="ARBA" id="ARBA00004752"/>
    </source>
</evidence>
<evidence type="ECO:0000259" key="10">
    <source>
        <dbReference type="PROSITE" id="PS52029"/>
    </source>
</evidence>
<feature type="active site" description="Nucleophile" evidence="9">
    <location>
        <position position="136"/>
    </location>
</feature>
<dbReference type="PROSITE" id="PS52029">
    <property type="entry name" value="LD_TPASE"/>
    <property type="match status" value="1"/>
</dbReference>
<keyword evidence="12" id="KW-1185">Reference proteome</keyword>
<name>A0A7W1WXL1_9GAMM</name>
<dbReference type="GO" id="GO:0016757">
    <property type="term" value="F:glycosyltransferase activity"/>
    <property type="evidence" value="ECO:0007669"/>
    <property type="project" value="UniProtKB-KW"/>
</dbReference>
<dbReference type="PANTHER" id="PTHR30582:SF24">
    <property type="entry name" value="L,D-TRANSPEPTIDASE ERFK_SRFK-RELATED"/>
    <property type="match status" value="1"/>
</dbReference>
<dbReference type="SUPFAM" id="SSF141523">
    <property type="entry name" value="L,D-transpeptidase catalytic domain-like"/>
    <property type="match status" value="1"/>
</dbReference>
<dbReference type="CDD" id="cd16913">
    <property type="entry name" value="YkuD_like"/>
    <property type="match status" value="1"/>
</dbReference>
<dbReference type="GO" id="GO:0005576">
    <property type="term" value="C:extracellular region"/>
    <property type="evidence" value="ECO:0007669"/>
    <property type="project" value="TreeGrafter"/>
</dbReference>
<dbReference type="InterPro" id="IPR050979">
    <property type="entry name" value="LD-transpeptidase"/>
</dbReference>
<comment type="pathway">
    <text evidence="1 9">Cell wall biogenesis; peptidoglycan biosynthesis.</text>
</comment>
<dbReference type="InterPro" id="IPR005490">
    <property type="entry name" value="LD_TPept_cat_dom"/>
</dbReference>
<evidence type="ECO:0000313" key="11">
    <source>
        <dbReference type="EMBL" id="MBA4501979.1"/>
    </source>
</evidence>
<dbReference type="GO" id="GO:0071972">
    <property type="term" value="F:peptidoglycan L,D-transpeptidase activity"/>
    <property type="evidence" value="ECO:0007669"/>
    <property type="project" value="TreeGrafter"/>
</dbReference>
<dbReference type="GO" id="GO:0071555">
    <property type="term" value="P:cell wall organization"/>
    <property type="evidence" value="ECO:0007669"/>
    <property type="project" value="UniProtKB-UniRule"/>
</dbReference>
<evidence type="ECO:0000256" key="6">
    <source>
        <dbReference type="ARBA" id="ARBA00022960"/>
    </source>
</evidence>
<dbReference type="InterPro" id="IPR038063">
    <property type="entry name" value="Transpep_catalytic_dom"/>
</dbReference>
<keyword evidence="5" id="KW-0378">Hydrolase</keyword>
<evidence type="ECO:0000256" key="9">
    <source>
        <dbReference type="PROSITE-ProRule" id="PRU01373"/>
    </source>
</evidence>
<evidence type="ECO:0000256" key="5">
    <source>
        <dbReference type="ARBA" id="ARBA00022801"/>
    </source>
</evidence>
<evidence type="ECO:0000313" key="12">
    <source>
        <dbReference type="Proteomes" id="UP000538931"/>
    </source>
</evidence>
<dbReference type="PANTHER" id="PTHR30582">
    <property type="entry name" value="L,D-TRANSPEPTIDASE"/>
    <property type="match status" value="1"/>
</dbReference>
<evidence type="ECO:0000256" key="2">
    <source>
        <dbReference type="ARBA" id="ARBA00005992"/>
    </source>
</evidence>
<dbReference type="RefSeq" id="WP_181738340.1">
    <property type="nucleotide sequence ID" value="NZ_JACEMT010000041.1"/>
</dbReference>
<keyword evidence="7 9" id="KW-0573">Peptidoglycan synthesis</keyword>
<comment type="similarity">
    <text evidence="2">Belongs to the YkuD family.</text>
</comment>
<dbReference type="AlphaFoldDB" id="A0A7W1WXL1"/>
<dbReference type="EMBL" id="JACEMT010000041">
    <property type="protein sequence ID" value="MBA4501979.1"/>
    <property type="molecule type" value="Genomic_DNA"/>
</dbReference>
<dbReference type="Proteomes" id="UP000538931">
    <property type="component" value="Unassembled WGS sequence"/>
</dbReference>
<organism evidence="11 12">
    <name type="scientific">Marinobacterium marinum</name>
    <dbReference type="NCBI Taxonomy" id="2756129"/>
    <lineage>
        <taxon>Bacteria</taxon>
        <taxon>Pseudomonadati</taxon>
        <taxon>Pseudomonadota</taxon>
        <taxon>Gammaproteobacteria</taxon>
        <taxon>Oceanospirillales</taxon>
        <taxon>Oceanospirillaceae</taxon>
        <taxon>Marinobacterium</taxon>
    </lineage>
</organism>
<keyword evidence="4" id="KW-0808">Transferase</keyword>
<dbReference type="UniPathway" id="UPA00219"/>
<dbReference type="GO" id="GO:0018104">
    <property type="term" value="P:peptidoglycan-protein cross-linking"/>
    <property type="evidence" value="ECO:0007669"/>
    <property type="project" value="TreeGrafter"/>
</dbReference>
<evidence type="ECO:0000256" key="7">
    <source>
        <dbReference type="ARBA" id="ARBA00022984"/>
    </source>
</evidence>
<protein>
    <submittedName>
        <fullName evidence="11">L,D-transpeptidase</fullName>
    </submittedName>
</protein>
<sequence length="161" mass="17835">MSECQLRVSLSQQALKLMDGDAVTACYTVSTALAGAGEANGSGCTPRGQHYIRACIGGNRPEGAVFIARRWTGEVYSPELAARYPERDWILSRILWLCGREKGFNRGGDVDTQRRYIYIHGTPDSEPMGVPRSHGCVRMRNADLVELFERVQPGMSVLIEE</sequence>
<keyword evidence="8 9" id="KW-0961">Cell wall biogenesis/degradation</keyword>
<comment type="caution">
    <text evidence="11">The sequence shown here is derived from an EMBL/GenBank/DDBJ whole genome shotgun (WGS) entry which is preliminary data.</text>
</comment>
<gene>
    <name evidence="11" type="ORF">H1S06_06315</name>
</gene>
<reference evidence="11 12" key="1">
    <citation type="submission" date="2020-07" db="EMBL/GenBank/DDBJ databases">
        <title>Bacterium isolated from marien macroalgae.</title>
        <authorList>
            <person name="Zhu K."/>
            <person name="Lu D."/>
            <person name="Du Z."/>
        </authorList>
    </citation>
    <scope>NUCLEOTIDE SEQUENCE [LARGE SCALE GENOMIC DNA]</scope>
    <source>
        <strain evidence="11 12">3-1745</strain>
    </source>
</reference>
<keyword evidence="3" id="KW-0328">Glycosyltransferase</keyword>
<evidence type="ECO:0000256" key="4">
    <source>
        <dbReference type="ARBA" id="ARBA00022679"/>
    </source>
</evidence>
<proteinExistence type="inferred from homology"/>
<evidence type="ECO:0000256" key="8">
    <source>
        <dbReference type="ARBA" id="ARBA00023316"/>
    </source>
</evidence>
<dbReference type="Gene3D" id="2.40.440.10">
    <property type="entry name" value="L,D-transpeptidase catalytic domain-like"/>
    <property type="match status" value="1"/>
</dbReference>
<feature type="active site" description="Proton donor/acceptor" evidence="9">
    <location>
        <position position="120"/>
    </location>
</feature>
<evidence type="ECO:0000256" key="3">
    <source>
        <dbReference type="ARBA" id="ARBA00022676"/>
    </source>
</evidence>
<keyword evidence="6 9" id="KW-0133">Cell shape</keyword>
<dbReference type="Pfam" id="PF03734">
    <property type="entry name" value="YkuD"/>
    <property type="match status" value="1"/>
</dbReference>
<accession>A0A7W1WXL1</accession>
<dbReference type="GO" id="GO:0008360">
    <property type="term" value="P:regulation of cell shape"/>
    <property type="evidence" value="ECO:0007669"/>
    <property type="project" value="UniProtKB-UniRule"/>
</dbReference>